<name>A0AAV9H364_9PEZI</name>
<reference evidence="2" key="1">
    <citation type="journal article" date="2023" name="Mol. Phylogenet. Evol.">
        <title>Genome-scale phylogeny and comparative genomics of the fungal order Sordariales.</title>
        <authorList>
            <person name="Hensen N."/>
            <person name="Bonometti L."/>
            <person name="Westerberg I."/>
            <person name="Brannstrom I.O."/>
            <person name="Guillou S."/>
            <person name="Cros-Aarteil S."/>
            <person name="Calhoun S."/>
            <person name="Haridas S."/>
            <person name="Kuo A."/>
            <person name="Mondo S."/>
            <person name="Pangilinan J."/>
            <person name="Riley R."/>
            <person name="LaButti K."/>
            <person name="Andreopoulos B."/>
            <person name="Lipzen A."/>
            <person name="Chen C."/>
            <person name="Yan M."/>
            <person name="Daum C."/>
            <person name="Ng V."/>
            <person name="Clum A."/>
            <person name="Steindorff A."/>
            <person name="Ohm R.A."/>
            <person name="Martin F."/>
            <person name="Silar P."/>
            <person name="Natvig D.O."/>
            <person name="Lalanne C."/>
            <person name="Gautier V."/>
            <person name="Ament-Velasquez S.L."/>
            <person name="Kruys A."/>
            <person name="Hutchinson M.I."/>
            <person name="Powell A.J."/>
            <person name="Barry K."/>
            <person name="Miller A.N."/>
            <person name="Grigoriev I.V."/>
            <person name="Debuchy R."/>
            <person name="Gladieux P."/>
            <person name="Hiltunen Thoren M."/>
            <person name="Johannesson H."/>
        </authorList>
    </citation>
    <scope>NUCLEOTIDE SEQUENCE</scope>
    <source>
        <strain evidence="2">PSN243</strain>
    </source>
</reference>
<sequence length="327" mass="35524">MSRLLLHLPATAFAFGPRAYCSKRVVRPKCARVARAWAAIVTSTTSSHAPYLVSSSPEFAGRHRCCQCPLPLLRLCRCNLVPPIGFWAWGTLESLIAQSLRGRHCLSCNPAVGGLYHHFLTRSNRRQAFVLQISTAVLATEGARLRFKLCDLRERGAAQASTRALGSVHSRRRPWASKTAISTAKKSKAVAAELPACPQLLLCRPRIQLQQGQAHLAVPAASSAAAQLYMRATASFPLLRSGGARISLCRQLSARAPAILRRRVRNTTFPRAQACHLPCAAWPHPPLLLVCRLPPARLPLPPPPALPQGSSALTGKLNPVGPVRSWL</sequence>
<reference evidence="2" key="2">
    <citation type="submission" date="2023-05" db="EMBL/GenBank/DDBJ databases">
        <authorList>
            <consortium name="Lawrence Berkeley National Laboratory"/>
            <person name="Steindorff A."/>
            <person name="Hensen N."/>
            <person name="Bonometti L."/>
            <person name="Westerberg I."/>
            <person name="Brannstrom I.O."/>
            <person name="Guillou S."/>
            <person name="Cros-Aarteil S."/>
            <person name="Calhoun S."/>
            <person name="Haridas S."/>
            <person name="Kuo A."/>
            <person name="Mondo S."/>
            <person name="Pangilinan J."/>
            <person name="Riley R."/>
            <person name="Labutti K."/>
            <person name="Andreopoulos B."/>
            <person name="Lipzen A."/>
            <person name="Chen C."/>
            <person name="Yanf M."/>
            <person name="Daum C."/>
            <person name="Ng V."/>
            <person name="Clum A."/>
            <person name="Ohm R."/>
            <person name="Martin F."/>
            <person name="Silar P."/>
            <person name="Natvig D."/>
            <person name="Lalanne C."/>
            <person name="Gautier V."/>
            <person name="Ament-Velasquez S.L."/>
            <person name="Kruys A."/>
            <person name="Hutchinson M.I."/>
            <person name="Powell A.J."/>
            <person name="Barry K."/>
            <person name="Miller A.N."/>
            <person name="Grigoriev I.V."/>
            <person name="Debuchy R."/>
            <person name="Gladieux P."/>
            <person name="Thoren M.H."/>
            <person name="Johannesson H."/>
        </authorList>
    </citation>
    <scope>NUCLEOTIDE SEQUENCE</scope>
    <source>
        <strain evidence="2">PSN243</strain>
    </source>
</reference>
<dbReference type="AlphaFoldDB" id="A0AAV9H364"/>
<accession>A0AAV9H364</accession>
<evidence type="ECO:0000313" key="3">
    <source>
        <dbReference type="Proteomes" id="UP001321760"/>
    </source>
</evidence>
<evidence type="ECO:0000256" key="1">
    <source>
        <dbReference type="SAM" id="MobiDB-lite"/>
    </source>
</evidence>
<comment type="caution">
    <text evidence="2">The sequence shown here is derived from an EMBL/GenBank/DDBJ whole genome shotgun (WGS) entry which is preliminary data.</text>
</comment>
<dbReference type="Proteomes" id="UP001321760">
    <property type="component" value="Unassembled WGS sequence"/>
</dbReference>
<proteinExistence type="predicted"/>
<protein>
    <submittedName>
        <fullName evidence="2">Uncharacterized protein</fullName>
    </submittedName>
</protein>
<organism evidence="2 3">
    <name type="scientific">Podospora aff. communis PSN243</name>
    <dbReference type="NCBI Taxonomy" id="3040156"/>
    <lineage>
        <taxon>Eukaryota</taxon>
        <taxon>Fungi</taxon>
        <taxon>Dikarya</taxon>
        <taxon>Ascomycota</taxon>
        <taxon>Pezizomycotina</taxon>
        <taxon>Sordariomycetes</taxon>
        <taxon>Sordariomycetidae</taxon>
        <taxon>Sordariales</taxon>
        <taxon>Podosporaceae</taxon>
        <taxon>Podospora</taxon>
    </lineage>
</organism>
<dbReference type="EMBL" id="MU865916">
    <property type="protein sequence ID" value="KAK4454649.1"/>
    <property type="molecule type" value="Genomic_DNA"/>
</dbReference>
<gene>
    <name evidence="2" type="ORF">QBC34DRAFT_138087</name>
</gene>
<evidence type="ECO:0000313" key="2">
    <source>
        <dbReference type="EMBL" id="KAK4454649.1"/>
    </source>
</evidence>
<feature type="region of interest" description="Disordered" evidence="1">
    <location>
        <begin position="305"/>
        <end position="327"/>
    </location>
</feature>
<keyword evidence="3" id="KW-1185">Reference proteome</keyword>